<evidence type="ECO:0000256" key="6">
    <source>
        <dbReference type="ARBA" id="ARBA00023242"/>
    </source>
</evidence>
<evidence type="ECO:0000256" key="2">
    <source>
        <dbReference type="ARBA" id="ARBA00007600"/>
    </source>
</evidence>
<dbReference type="GO" id="GO:0005521">
    <property type="term" value="F:lamin binding"/>
    <property type="evidence" value="ECO:0007669"/>
    <property type="project" value="TreeGrafter"/>
</dbReference>
<feature type="region of interest" description="Disordered" evidence="7">
    <location>
        <begin position="535"/>
        <end position="568"/>
    </location>
</feature>
<feature type="compositionally biased region" description="Low complexity" evidence="7">
    <location>
        <begin position="542"/>
        <end position="557"/>
    </location>
</feature>
<dbReference type="GO" id="GO:0030473">
    <property type="term" value="P:nuclear migration along microtubule"/>
    <property type="evidence" value="ECO:0007669"/>
    <property type="project" value="TreeGrafter"/>
</dbReference>
<dbReference type="PANTHER" id="PTHR28646">
    <property type="entry name" value="TRANSMEMBRANE PROTEIN 201"/>
    <property type="match status" value="1"/>
</dbReference>
<dbReference type="EMBL" id="QBLH01001993">
    <property type="protein sequence ID" value="TGZ50312.1"/>
    <property type="molecule type" value="Genomic_DNA"/>
</dbReference>
<evidence type="ECO:0000256" key="8">
    <source>
        <dbReference type="SAM" id="Phobius"/>
    </source>
</evidence>
<dbReference type="AlphaFoldDB" id="A0A4S2KL17"/>
<feature type="transmembrane region" description="Helical" evidence="8">
    <location>
        <begin position="669"/>
        <end position="690"/>
    </location>
</feature>
<evidence type="ECO:0000256" key="5">
    <source>
        <dbReference type="ARBA" id="ARBA00023136"/>
    </source>
</evidence>
<keyword evidence="6" id="KW-0539">Nucleus</keyword>
<evidence type="ECO:0000256" key="4">
    <source>
        <dbReference type="ARBA" id="ARBA00022989"/>
    </source>
</evidence>
<protein>
    <recommendedName>
        <fullName evidence="9">Ima1 N-terminal domain-containing protein</fullName>
    </recommendedName>
</protein>
<dbReference type="PANTHER" id="PTHR28646:SF1">
    <property type="entry name" value="TRANSMEMBRANE PROTEIN 201"/>
    <property type="match status" value="1"/>
</dbReference>
<comment type="similarity">
    <text evidence="2">Belongs to the TMEM201 family.</text>
</comment>
<accession>A0A4S2KL17</accession>
<feature type="transmembrane region" description="Helical" evidence="8">
    <location>
        <begin position="269"/>
        <end position="287"/>
    </location>
</feature>
<sequence>MDPDRNAAFDSVAVFAPVLLILATCLTVFHRLRARWPVKVNCWFCNENTKVWRQNLGWWLCPWCEQYNGFSKNGDYAYDIPEQYATSNVRTRYCRLSEGSDNRHGLEGKLCEYCNKRESLKLSELSNFEPKSNRLFDTELKAFKEHLEVRYPLCDSCKLTVRDALRRQAVWLTRYKMLFFRRKPIKTLVGVSTFAEGNVGVEINGLMFQTFVTLSQISANVSINIPQQHAVVATNNRLLALLQNARKSESIFRAVSMVQLAILVYNHDFVWLPIGGLFFHLCAYWASSTRNRSSDVLLILLWFCLIILVSVKSSATLLSAWLTTEHIAQYRMIAVCAIVIALVSLRSGIKCIRYKNTLTGSVVFKKIKLRSQNAASPQLACNNQSGNSIVPSEMNDSIKSSVYATSELSSTEIKFSKSHSAILRQKLSTITANEGNNGYVNSISQNENSLPDCCLNDSLSTLLLSEESPRCGRNAKVAPAIFERRIYSATSSENLFRRSGSAYSKRRCILSPPKLRSVTQTSWVAGGYWQEGMMTATPPTLSRSSSQSSGFGSVGSSNLAPSREPSVHEFDRCSVVSEATRWSCQTARPGPVARHDSPVPRPQSRYSDATGGHSRSVLSSPTIRATHNADNHNQVQESCVRGPNVEDRNGSVPVYAGHHTTTVIASPGWLSALLCGSLILNMIVLCTTLLR</sequence>
<feature type="transmembrane region" description="Helical" evidence="8">
    <location>
        <begin position="12"/>
        <end position="29"/>
    </location>
</feature>
<dbReference type="InterPro" id="IPR018617">
    <property type="entry name" value="Ima1_N"/>
</dbReference>
<feature type="transmembrane region" description="Helical" evidence="8">
    <location>
        <begin position="299"/>
        <end position="323"/>
    </location>
</feature>
<reference evidence="10 11" key="1">
    <citation type="journal article" date="2019" name="Philos. Trans. R. Soc. Lond., B, Biol. Sci.">
        <title>Ant behaviour and brain gene expression of defending hosts depend on the ecological success of the intruding social parasite.</title>
        <authorList>
            <person name="Kaur R."/>
            <person name="Stoldt M."/>
            <person name="Jongepier E."/>
            <person name="Feldmeyer B."/>
            <person name="Menzel F."/>
            <person name="Bornberg-Bauer E."/>
            <person name="Foitzik S."/>
        </authorList>
    </citation>
    <scope>NUCLEOTIDE SEQUENCE [LARGE SCALE GENOMIC DNA]</scope>
    <source>
        <tissue evidence="10">Whole body</tissue>
    </source>
</reference>
<evidence type="ECO:0000313" key="11">
    <source>
        <dbReference type="Proteomes" id="UP000310200"/>
    </source>
</evidence>
<comment type="caution">
    <text evidence="10">The sequence shown here is derived from an EMBL/GenBank/DDBJ whole genome shotgun (WGS) entry which is preliminary data.</text>
</comment>
<dbReference type="GO" id="GO:0005637">
    <property type="term" value="C:nuclear inner membrane"/>
    <property type="evidence" value="ECO:0007669"/>
    <property type="project" value="UniProtKB-SubCell"/>
</dbReference>
<keyword evidence="3 8" id="KW-0812">Transmembrane</keyword>
<proteinExistence type="inferred from homology"/>
<feature type="transmembrane region" description="Helical" evidence="8">
    <location>
        <begin position="330"/>
        <end position="349"/>
    </location>
</feature>
<feature type="region of interest" description="Disordered" evidence="7">
    <location>
        <begin position="586"/>
        <end position="617"/>
    </location>
</feature>
<evidence type="ECO:0000256" key="7">
    <source>
        <dbReference type="SAM" id="MobiDB-lite"/>
    </source>
</evidence>
<evidence type="ECO:0000256" key="1">
    <source>
        <dbReference type="ARBA" id="ARBA00004473"/>
    </source>
</evidence>
<keyword evidence="5 8" id="KW-0472">Membrane</keyword>
<dbReference type="STRING" id="300112.A0A4S2KL17"/>
<keyword evidence="11" id="KW-1185">Reference proteome</keyword>
<evidence type="ECO:0000256" key="3">
    <source>
        <dbReference type="ARBA" id="ARBA00022692"/>
    </source>
</evidence>
<dbReference type="Pfam" id="PF09779">
    <property type="entry name" value="Ima1_N"/>
    <property type="match status" value="1"/>
</dbReference>
<dbReference type="Proteomes" id="UP000310200">
    <property type="component" value="Unassembled WGS sequence"/>
</dbReference>
<comment type="subcellular location">
    <subcellularLocation>
        <location evidence="1">Nucleus inner membrane</location>
        <topology evidence="1">Multi-pass membrane protein</topology>
    </subcellularLocation>
</comment>
<keyword evidence="4 8" id="KW-1133">Transmembrane helix</keyword>
<feature type="domain" description="Ima1 N-terminal" evidence="9">
    <location>
        <begin position="40"/>
        <end position="161"/>
    </location>
</feature>
<dbReference type="InterPro" id="IPR040041">
    <property type="entry name" value="TMEM201"/>
</dbReference>
<organism evidence="10 11">
    <name type="scientific">Temnothorax longispinosus</name>
    <dbReference type="NCBI Taxonomy" id="300112"/>
    <lineage>
        <taxon>Eukaryota</taxon>
        <taxon>Metazoa</taxon>
        <taxon>Ecdysozoa</taxon>
        <taxon>Arthropoda</taxon>
        <taxon>Hexapoda</taxon>
        <taxon>Insecta</taxon>
        <taxon>Pterygota</taxon>
        <taxon>Neoptera</taxon>
        <taxon>Endopterygota</taxon>
        <taxon>Hymenoptera</taxon>
        <taxon>Apocrita</taxon>
        <taxon>Aculeata</taxon>
        <taxon>Formicoidea</taxon>
        <taxon>Formicidae</taxon>
        <taxon>Myrmicinae</taxon>
        <taxon>Temnothorax</taxon>
    </lineage>
</organism>
<dbReference type="GO" id="GO:0051015">
    <property type="term" value="F:actin filament binding"/>
    <property type="evidence" value="ECO:0007669"/>
    <property type="project" value="TreeGrafter"/>
</dbReference>
<name>A0A4S2KL17_9HYME</name>
<gene>
    <name evidence="10" type="ORF">DBV15_06591</name>
</gene>
<evidence type="ECO:0000313" key="10">
    <source>
        <dbReference type="EMBL" id="TGZ50312.1"/>
    </source>
</evidence>
<evidence type="ECO:0000259" key="9">
    <source>
        <dbReference type="Pfam" id="PF09779"/>
    </source>
</evidence>